<name>C6H3H7_AJECH</name>
<proteinExistence type="predicted"/>
<dbReference type="EMBL" id="GG692419">
    <property type="protein sequence ID" value="EER45651.1"/>
    <property type="molecule type" value="Genomic_DNA"/>
</dbReference>
<reference evidence="2" key="1">
    <citation type="submission" date="2009-05" db="EMBL/GenBank/DDBJ databases">
        <title>The genome sequence of Ajellomyces capsulatus strain H143.</title>
        <authorList>
            <person name="Champion M."/>
            <person name="Cuomo C.A."/>
            <person name="Ma L.-J."/>
            <person name="Henn M.R."/>
            <person name="Sil A."/>
            <person name="Goldman B."/>
            <person name="Young S.K."/>
            <person name="Kodira C.D."/>
            <person name="Zeng Q."/>
            <person name="Koehrsen M."/>
            <person name="Alvarado L."/>
            <person name="Berlin A.M."/>
            <person name="Borenstein D."/>
            <person name="Chen Z."/>
            <person name="Engels R."/>
            <person name="Freedman E."/>
            <person name="Gellesch M."/>
            <person name="Goldberg J."/>
            <person name="Griggs A."/>
            <person name="Gujja S."/>
            <person name="Heiman D.I."/>
            <person name="Hepburn T.A."/>
            <person name="Howarth C."/>
            <person name="Jen D."/>
            <person name="Larson L."/>
            <person name="Lewis B."/>
            <person name="Mehta T."/>
            <person name="Park D."/>
            <person name="Pearson M."/>
            <person name="Roberts A."/>
            <person name="Saif S."/>
            <person name="Shea T.D."/>
            <person name="Shenoy N."/>
            <person name="Sisk P."/>
            <person name="Stolte C."/>
            <person name="Sykes S."/>
            <person name="Walk T."/>
            <person name="White J."/>
            <person name="Yandava C."/>
            <person name="Klein B."/>
            <person name="McEwen J.G."/>
            <person name="Puccia R."/>
            <person name="Goldman G.H."/>
            <person name="Felipe M.S."/>
            <person name="Nino-Vega G."/>
            <person name="San-Blas G."/>
            <person name="Taylor J.W."/>
            <person name="Mendoza L."/>
            <person name="Galagan J.E."/>
            <person name="Nusbaum C."/>
            <person name="Birren B.W."/>
        </authorList>
    </citation>
    <scope>NUCLEOTIDE SEQUENCE [LARGE SCALE GENOMIC DNA]</scope>
    <source>
        <strain evidence="2">H143</strain>
    </source>
</reference>
<dbReference type="VEuPathDB" id="FungiDB:HCDG_01230"/>
<dbReference type="OMA" id="YGMQPRW"/>
<dbReference type="STRING" id="544712.C6H3H7"/>
<protein>
    <submittedName>
        <fullName evidence="1">Uncharacterized protein</fullName>
    </submittedName>
</protein>
<evidence type="ECO:0000313" key="2">
    <source>
        <dbReference type="Proteomes" id="UP000002624"/>
    </source>
</evidence>
<sequence length="164" mass="18957">MTEFGGFVVDGEEQRLRALLHRLSRDVRALRYLRVHWAGMGEKDYECYECNEDGYGMQPRWGWGDEMRFMLELGRIRGLRELVLDGTFEISWMGYLRKQMGDEVKHNILEKNQGETIDVLRPLIVGYVVALTGLGFGSSEMRDCGLSKRYPTQSGPRYQPGKAR</sequence>
<gene>
    <name evidence="1" type="ORF">HCDG_01230</name>
</gene>
<organism evidence="1 2">
    <name type="scientific">Ajellomyces capsulatus (strain H143)</name>
    <name type="common">Darling's disease fungus</name>
    <name type="synonym">Histoplasma capsulatum</name>
    <dbReference type="NCBI Taxonomy" id="544712"/>
    <lineage>
        <taxon>Eukaryota</taxon>
        <taxon>Fungi</taxon>
        <taxon>Dikarya</taxon>
        <taxon>Ascomycota</taxon>
        <taxon>Pezizomycotina</taxon>
        <taxon>Eurotiomycetes</taxon>
        <taxon>Eurotiomycetidae</taxon>
        <taxon>Onygenales</taxon>
        <taxon>Ajellomycetaceae</taxon>
        <taxon>Histoplasma</taxon>
    </lineage>
</organism>
<dbReference type="OrthoDB" id="2951834at2759"/>
<dbReference type="HOGENOM" id="CLU_1618523_0_0_1"/>
<evidence type="ECO:0000313" key="1">
    <source>
        <dbReference type="EMBL" id="EER45651.1"/>
    </source>
</evidence>
<dbReference type="AlphaFoldDB" id="C6H3H7"/>
<dbReference type="Proteomes" id="UP000002624">
    <property type="component" value="Unassembled WGS sequence"/>
</dbReference>
<accession>C6H3H7</accession>